<proteinExistence type="predicted"/>
<dbReference type="SUPFAM" id="SSF82185">
    <property type="entry name" value="Histone H3 K4-specific methyltransferase SET7/9 N-terminal domain"/>
    <property type="match status" value="1"/>
</dbReference>
<comment type="caution">
    <text evidence="2">The sequence shown here is derived from an EMBL/GenBank/DDBJ whole genome shotgun (WGS) entry which is preliminary data.</text>
</comment>
<evidence type="ECO:0008006" key="4">
    <source>
        <dbReference type="Google" id="ProtNLM"/>
    </source>
</evidence>
<protein>
    <recommendedName>
        <fullName evidence="4">Toxin-antitoxin system YwqK family antitoxin</fullName>
    </recommendedName>
</protein>
<dbReference type="InterPro" id="IPR011652">
    <property type="entry name" value="MORN_2"/>
</dbReference>
<keyword evidence="1" id="KW-0732">Signal</keyword>
<sequence length="260" mass="30193">MNLPTKTTLVLLFCVHLSLFNCNNNANKNSDGPTFIPRNSYFVDSYEGVKIYRDNIYRQPLDGHFIVGDKTTQWEEFHIKKGLLYGDYVFYHQNGEKFMHSTYDNGKLNGEEKTFFPSGKLKKISHYKNGMLHGKVISYFENGKVLSESELKENQPITSITYNDVGDIESKMFIEDGKSITQSIKNGRVFKEQISSNYDNFEGVKFYNEDNTMKVYLQMVDEGTDTFLVELNEEGKEIKRINFATNPREISKYRQYISSL</sequence>
<reference evidence="2" key="1">
    <citation type="submission" date="2023-07" db="EMBL/GenBank/DDBJ databases">
        <title>Two novel species in the genus Flavivirga.</title>
        <authorList>
            <person name="Kwon K."/>
        </authorList>
    </citation>
    <scope>NUCLEOTIDE SEQUENCE</scope>
    <source>
        <strain evidence="2">KCTC 52353</strain>
    </source>
</reference>
<feature type="signal peptide" evidence="1">
    <location>
        <begin position="1"/>
        <end position="26"/>
    </location>
</feature>
<dbReference type="EMBL" id="JAUOEK010000119">
    <property type="protein sequence ID" value="MDO5970380.1"/>
    <property type="molecule type" value="Genomic_DNA"/>
</dbReference>
<feature type="chain" id="PRO_5046234416" description="Toxin-antitoxin system YwqK family antitoxin" evidence="1">
    <location>
        <begin position="27"/>
        <end position="260"/>
    </location>
</feature>
<organism evidence="2 3">
    <name type="scientific">Flavivirga aquimarina</name>
    <dbReference type="NCBI Taxonomy" id="2027862"/>
    <lineage>
        <taxon>Bacteria</taxon>
        <taxon>Pseudomonadati</taxon>
        <taxon>Bacteroidota</taxon>
        <taxon>Flavobacteriia</taxon>
        <taxon>Flavobacteriales</taxon>
        <taxon>Flavobacteriaceae</taxon>
        <taxon>Flavivirga</taxon>
    </lineage>
</organism>
<evidence type="ECO:0000256" key="1">
    <source>
        <dbReference type="SAM" id="SignalP"/>
    </source>
</evidence>
<dbReference type="Pfam" id="PF07661">
    <property type="entry name" value="MORN_2"/>
    <property type="match status" value="2"/>
</dbReference>
<dbReference type="RefSeq" id="WP_303278071.1">
    <property type="nucleotide sequence ID" value="NZ_JAUOEK010000119.1"/>
</dbReference>
<evidence type="ECO:0000313" key="2">
    <source>
        <dbReference type="EMBL" id="MDO5970380.1"/>
    </source>
</evidence>
<dbReference type="Gene3D" id="3.90.930.1">
    <property type="match status" value="1"/>
</dbReference>
<dbReference type="Proteomes" id="UP001176883">
    <property type="component" value="Unassembled WGS sequence"/>
</dbReference>
<keyword evidence="3" id="KW-1185">Reference proteome</keyword>
<evidence type="ECO:0000313" key="3">
    <source>
        <dbReference type="Proteomes" id="UP001176883"/>
    </source>
</evidence>
<gene>
    <name evidence="2" type="ORF">Q4Q35_11245</name>
</gene>
<accession>A0ABT8WB90</accession>
<name>A0ABT8WB90_9FLAO</name>